<feature type="domain" description="MoaB/Mog" evidence="14">
    <location>
        <begin position="192"/>
        <end position="329"/>
    </location>
</feature>
<dbReference type="PANTHER" id="PTHR10192">
    <property type="entry name" value="MOLYBDOPTERIN BIOSYNTHESIS PROTEIN"/>
    <property type="match status" value="1"/>
</dbReference>
<evidence type="ECO:0000256" key="13">
    <source>
        <dbReference type="RuleBase" id="RU365090"/>
    </source>
</evidence>
<evidence type="ECO:0000256" key="7">
    <source>
        <dbReference type="ARBA" id="ARBA00022505"/>
    </source>
</evidence>
<dbReference type="SUPFAM" id="SSF53218">
    <property type="entry name" value="Molybdenum cofactor biosynthesis proteins"/>
    <property type="match status" value="1"/>
</dbReference>
<dbReference type="Pfam" id="PF03453">
    <property type="entry name" value="MoeA_N"/>
    <property type="match status" value="1"/>
</dbReference>
<dbReference type="GO" id="GO:0046872">
    <property type="term" value="F:metal ion binding"/>
    <property type="evidence" value="ECO:0007669"/>
    <property type="project" value="UniProtKB-UniRule"/>
</dbReference>
<dbReference type="SMART" id="SM00852">
    <property type="entry name" value="MoCF_biosynth"/>
    <property type="match status" value="1"/>
</dbReference>
<evidence type="ECO:0000313" key="15">
    <source>
        <dbReference type="EMBL" id="MDQ5768732.1"/>
    </source>
</evidence>
<dbReference type="GO" id="GO:0061599">
    <property type="term" value="F:molybdopterin molybdotransferase activity"/>
    <property type="evidence" value="ECO:0007669"/>
    <property type="project" value="UniProtKB-UniRule"/>
</dbReference>
<dbReference type="Gene3D" id="2.170.190.11">
    <property type="entry name" value="Molybdopterin biosynthesis moea protein, domain 3"/>
    <property type="match status" value="1"/>
</dbReference>
<accession>A0AA51MJJ9</accession>
<evidence type="ECO:0000256" key="3">
    <source>
        <dbReference type="ARBA" id="ARBA00005046"/>
    </source>
</evidence>
<evidence type="ECO:0000256" key="8">
    <source>
        <dbReference type="ARBA" id="ARBA00022679"/>
    </source>
</evidence>
<protein>
    <recommendedName>
        <fullName evidence="6 13">Molybdopterin molybdenumtransferase</fullName>
        <ecNumber evidence="5 13">2.10.1.1</ecNumber>
    </recommendedName>
</protein>
<evidence type="ECO:0000313" key="16">
    <source>
        <dbReference type="EMBL" id="WML84884.1"/>
    </source>
</evidence>
<evidence type="ECO:0000256" key="11">
    <source>
        <dbReference type="ARBA" id="ARBA00023150"/>
    </source>
</evidence>
<evidence type="ECO:0000313" key="17">
    <source>
        <dbReference type="Proteomes" id="UP001223336"/>
    </source>
</evidence>
<dbReference type="SUPFAM" id="SSF63867">
    <property type="entry name" value="MoeA C-terminal domain-like"/>
    <property type="match status" value="1"/>
</dbReference>
<keyword evidence="11 13" id="KW-0501">Molybdenum cofactor biosynthesis</keyword>
<keyword evidence="8 13" id="KW-0808">Transferase</keyword>
<dbReference type="InterPro" id="IPR001453">
    <property type="entry name" value="MoaB/Mog_dom"/>
</dbReference>
<dbReference type="InterPro" id="IPR036688">
    <property type="entry name" value="MoeA_C_domain_IV_sf"/>
</dbReference>
<evidence type="ECO:0000256" key="4">
    <source>
        <dbReference type="ARBA" id="ARBA00010763"/>
    </source>
</evidence>
<evidence type="ECO:0000256" key="10">
    <source>
        <dbReference type="ARBA" id="ARBA00022842"/>
    </source>
</evidence>
<keyword evidence="16" id="KW-0614">Plasmid</keyword>
<dbReference type="RefSeq" id="WP_308134701.1">
    <property type="nucleotide sequence ID" value="NZ_CP133216.1"/>
</dbReference>
<dbReference type="FunFam" id="2.40.340.10:FF:000003">
    <property type="entry name" value="Molybdopterin molybdenumtransferase"/>
    <property type="match status" value="1"/>
</dbReference>
<dbReference type="Gene3D" id="3.90.105.10">
    <property type="entry name" value="Molybdopterin biosynthesis moea protein, domain 2"/>
    <property type="match status" value="1"/>
</dbReference>
<dbReference type="InterPro" id="IPR036425">
    <property type="entry name" value="MoaB/Mog-like_dom_sf"/>
</dbReference>
<comment type="function">
    <text evidence="2 13">Catalyzes the insertion of molybdate into adenylated molybdopterin with the concomitant release of AMP.</text>
</comment>
<comment type="catalytic activity">
    <reaction evidence="12">
        <text>adenylyl-molybdopterin + molybdate = Mo-molybdopterin + AMP + H(+)</text>
        <dbReference type="Rhea" id="RHEA:35047"/>
        <dbReference type="ChEBI" id="CHEBI:15378"/>
        <dbReference type="ChEBI" id="CHEBI:36264"/>
        <dbReference type="ChEBI" id="CHEBI:62727"/>
        <dbReference type="ChEBI" id="CHEBI:71302"/>
        <dbReference type="ChEBI" id="CHEBI:456215"/>
        <dbReference type="EC" id="2.10.1.1"/>
    </reaction>
</comment>
<dbReference type="EMBL" id="CP133216">
    <property type="protein sequence ID" value="WML84884.1"/>
    <property type="molecule type" value="Genomic_DNA"/>
</dbReference>
<reference evidence="16 17" key="1">
    <citation type="submission" date="2023-08" db="EMBL/GenBank/DDBJ databases">
        <title>New molecular markers tilS and rpoB for phylogenetic and monitoring studies of the genus Thiothrix biodiversity.</title>
        <authorList>
            <person name="Ravin N.V."/>
            <person name="Smolyakov D."/>
            <person name="Markov N.D."/>
            <person name="Beletsky A.V."/>
            <person name="Mardanov A.V."/>
            <person name="Rudenko T.S."/>
            <person name="Grabovich M.Y."/>
        </authorList>
    </citation>
    <scope>NUCLEOTIDE SEQUENCE</scope>
    <source>
        <strain evidence="16">DNT52</strain>
        <strain evidence="15 17">H33</strain>
        <plasmid evidence="16">pThsubDNT52_1</plasmid>
    </source>
</reference>
<organism evidence="16">
    <name type="scientific">Thiothrix subterranea</name>
    <dbReference type="NCBI Taxonomy" id="2735563"/>
    <lineage>
        <taxon>Bacteria</taxon>
        <taxon>Pseudomonadati</taxon>
        <taxon>Pseudomonadota</taxon>
        <taxon>Gammaproteobacteria</taxon>
        <taxon>Thiotrichales</taxon>
        <taxon>Thiotrichaceae</taxon>
        <taxon>Thiothrix</taxon>
    </lineage>
</organism>
<dbReference type="Gene3D" id="3.40.980.10">
    <property type="entry name" value="MoaB/Mog-like domain"/>
    <property type="match status" value="1"/>
</dbReference>
<dbReference type="SUPFAM" id="SSF63882">
    <property type="entry name" value="MoeA N-terminal region -like"/>
    <property type="match status" value="1"/>
</dbReference>
<name>A0AA51MJJ9_9GAMM</name>
<dbReference type="Proteomes" id="UP001229862">
    <property type="component" value="Plasmid pThsubDNT52_1"/>
</dbReference>
<gene>
    <name evidence="15" type="ORF">RCC75_09345</name>
    <name evidence="16" type="ORF">RCG00_00170</name>
</gene>
<evidence type="ECO:0000256" key="9">
    <source>
        <dbReference type="ARBA" id="ARBA00022723"/>
    </source>
</evidence>
<proteinExistence type="inferred from homology"/>
<comment type="pathway">
    <text evidence="3 13">Cofactor biosynthesis; molybdopterin biosynthesis.</text>
</comment>
<dbReference type="NCBIfam" id="TIGR00177">
    <property type="entry name" value="molyb_syn"/>
    <property type="match status" value="1"/>
</dbReference>
<dbReference type="InterPro" id="IPR005111">
    <property type="entry name" value="MoeA_C_domain_IV"/>
</dbReference>
<dbReference type="EMBL" id="JAVFKN010000010">
    <property type="protein sequence ID" value="MDQ5768732.1"/>
    <property type="molecule type" value="Genomic_DNA"/>
</dbReference>
<keyword evidence="17" id="KW-1185">Reference proteome</keyword>
<evidence type="ECO:0000259" key="14">
    <source>
        <dbReference type="SMART" id="SM00852"/>
    </source>
</evidence>
<dbReference type="PANTHER" id="PTHR10192:SF5">
    <property type="entry name" value="GEPHYRIN"/>
    <property type="match status" value="1"/>
</dbReference>
<geneLocation type="plasmid" evidence="16">
    <name>pThsubDNT52_1</name>
</geneLocation>
<evidence type="ECO:0000256" key="2">
    <source>
        <dbReference type="ARBA" id="ARBA00002901"/>
    </source>
</evidence>
<dbReference type="InterPro" id="IPR036135">
    <property type="entry name" value="MoeA_linker/N_sf"/>
</dbReference>
<dbReference type="PROSITE" id="PS01079">
    <property type="entry name" value="MOCF_BIOSYNTHESIS_2"/>
    <property type="match status" value="1"/>
</dbReference>
<dbReference type="EC" id="2.10.1.1" evidence="5 13"/>
<dbReference type="InterPro" id="IPR038987">
    <property type="entry name" value="MoeA-like"/>
</dbReference>
<dbReference type="FunFam" id="3.40.980.10:FF:000004">
    <property type="entry name" value="Molybdopterin molybdenumtransferase"/>
    <property type="match status" value="1"/>
</dbReference>
<dbReference type="InterPro" id="IPR005110">
    <property type="entry name" value="MoeA_linker/N"/>
</dbReference>
<evidence type="ECO:0000256" key="12">
    <source>
        <dbReference type="ARBA" id="ARBA00047317"/>
    </source>
</evidence>
<dbReference type="Pfam" id="PF03454">
    <property type="entry name" value="MoeA_C"/>
    <property type="match status" value="1"/>
</dbReference>
<evidence type="ECO:0000256" key="1">
    <source>
        <dbReference type="ARBA" id="ARBA00001946"/>
    </source>
</evidence>
<dbReference type="Proteomes" id="UP001223336">
    <property type="component" value="Unassembled WGS sequence"/>
</dbReference>
<dbReference type="AlphaFoldDB" id="A0AA51MJJ9"/>
<keyword evidence="7 13" id="KW-0500">Molybdenum</keyword>
<dbReference type="Pfam" id="PF00994">
    <property type="entry name" value="MoCF_biosynth"/>
    <property type="match status" value="1"/>
</dbReference>
<evidence type="ECO:0000256" key="5">
    <source>
        <dbReference type="ARBA" id="ARBA00013269"/>
    </source>
</evidence>
<dbReference type="Gene3D" id="2.40.340.10">
    <property type="entry name" value="MoeA, C-terminal, domain IV"/>
    <property type="match status" value="1"/>
</dbReference>
<evidence type="ECO:0000256" key="6">
    <source>
        <dbReference type="ARBA" id="ARBA00021108"/>
    </source>
</evidence>
<keyword evidence="10 13" id="KW-0460">Magnesium</keyword>
<dbReference type="InterPro" id="IPR008284">
    <property type="entry name" value="MoCF_biosynth_CS"/>
</dbReference>
<dbReference type="CDD" id="cd00887">
    <property type="entry name" value="MoeA"/>
    <property type="match status" value="1"/>
</dbReference>
<dbReference type="NCBIfam" id="NF045515">
    <property type="entry name" value="Glp_gephyrin"/>
    <property type="match status" value="1"/>
</dbReference>
<dbReference type="GO" id="GO:0006777">
    <property type="term" value="P:Mo-molybdopterin cofactor biosynthetic process"/>
    <property type="evidence" value="ECO:0007669"/>
    <property type="project" value="UniProtKB-UniRule"/>
</dbReference>
<comment type="similarity">
    <text evidence="4 13">Belongs to the MoeA family.</text>
</comment>
<comment type="cofactor">
    <cofactor evidence="1 13">
        <name>Mg(2+)</name>
        <dbReference type="ChEBI" id="CHEBI:18420"/>
    </cofactor>
</comment>
<sequence length="418" mass="44866">MSNTLKPAISCDTMPQGTLSVEQAQSRILESIAPLHDIEDVELLQAGGRMLAQSVHAQMNVPPHTNSAMDGYALRHADLVEGVLLKIVGSAFAGRPFAGVVQAGECVRIMTGAVLPAGADTVVMQENVQREGDAIQISGKLAIGANVRHAGEDSKVGDLLLTAGHKLNAADIGLLASQGIAKVAVIRRLRVAFCSTGDELKTLGDTLQPGDIYDSNRYTLYTLLQKLDVDVFNLGVVRDTRESVEKVFHHARDMADVFITSGGVSVGEADYVTDTLKSMGQVNFWKIAFKPGKPLAFGTLGNCLFFGLPGNPVSVMATFLLFVRPAILALRGETVPLVPEYTAICTTPLKKEPGRKDYQRGICERDSSGQWHVRTTGNQGSHVLRSMSQANCFIVLPLEWGNVEAGIAVTIIPFEGLM</sequence>
<keyword evidence="9 13" id="KW-0479">Metal-binding</keyword>
<dbReference type="GO" id="GO:0005829">
    <property type="term" value="C:cytosol"/>
    <property type="evidence" value="ECO:0007669"/>
    <property type="project" value="TreeGrafter"/>
</dbReference>